<organism evidence="3 4">
    <name type="scientific">Trichogramma kaykai</name>
    <dbReference type="NCBI Taxonomy" id="54128"/>
    <lineage>
        <taxon>Eukaryota</taxon>
        <taxon>Metazoa</taxon>
        <taxon>Ecdysozoa</taxon>
        <taxon>Arthropoda</taxon>
        <taxon>Hexapoda</taxon>
        <taxon>Insecta</taxon>
        <taxon>Pterygota</taxon>
        <taxon>Neoptera</taxon>
        <taxon>Endopterygota</taxon>
        <taxon>Hymenoptera</taxon>
        <taxon>Apocrita</taxon>
        <taxon>Proctotrupomorpha</taxon>
        <taxon>Chalcidoidea</taxon>
        <taxon>Trichogrammatidae</taxon>
        <taxon>Trichogramma</taxon>
    </lineage>
</organism>
<feature type="compositionally biased region" description="Low complexity" evidence="1">
    <location>
        <begin position="288"/>
        <end position="297"/>
    </location>
</feature>
<protein>
    <recommendedName>
        <fullName evidence="2">MADF domain-containing protein</fullName>
    </recommendedName>
</protein>
<feature type="domain" description="MADF" evidence="2">
    <location>
        <begin position="16"/>
        <end position="105"/>
    </location>
</feature>
<reference evidence="3 4" key="1">
    <citation type="journal article" date="2024" name="bioRxiv">
        <title>A reference genome for Trichogramma kaykai: A tiny desert-dwelling parasitoid wasp with competing sex-ratio distorters.</title>
        <authorList>
            <person name="Culotta J."/>
            <person name="Lindsey A.R."/>
        </authorList>
    </citation>
    <scope>NUCLEOTIDE SEQUENCE [LARGE SCALE GENOMIC DNA]</scope>
    <source>
        <strain evidence="3 4">KSX58</strain>
    </source>
</reference>
<feature type="compositionally biased region" description="Basic residues" evidence="1">
    <location>
        <begin position="442"/>
        <end position="457"/>
    </location>
</feature>
<feature type="compositionally biased region" description="Low complexity" evidence="1">
    <location>
        <begin position="507"/>
        <end position="516"/>
    </location>
</feature>
<gene>
    <name evidence="3" type="ORF">TKK_014631</name>
</gene>
<proteinExistence type="predicted"/>
<feature type="region of interest" description="Disordered" evidence="1">
    <location>
        <begin position="349"/>
        <end position="380"/>
    </location>
</feature>
<dbReference type="Pfam" id="PF10545">
    <property type="entry name" value="MADF_DNA_bdg"/>
    <property type="match status" value="1"/>
</dbReference>
<dbReference type="Proteomes" id="UP001627154">
    <property type="component" value="Unassembled WGS sequence"/>
</dbReference>
<dbReference type="EMBL" id="JBJJXI010000117">
    <property type="protein sequence ID" value="KAL3390472.1"/>
    <property type="molecule type" value="Genomic_DNA"/>
</dbReference>
<dbReference type="AlphaFoldDB" id="A0ABD2WBN4"/>
<accession>A0ABD2WBN4</accession>
<evidence type="ECO:0000313" key="3">
    <source>
        <dbReference type="EMBL" id="KAL3390472.1"/>
    </source>
</evidence>
<feature type="region of interest" description="Disordered" evidence="1">
    <location>
        <begin position="490"/>
        <end position="516"/>
    </location>
</feature>
<dbReference type="PROSITE" id="PS51029">
    <property type="entry name" value="MADF"/>
    <property type="match status" value="1"/>
</dbReference>
<evidence type="ECO:0000313" key="4">
    <source>
        <dbReference type="Proteomes" id="UP001627154"/>
    </source>
</evidence>
<feature type="region of interest" description="Disordered" evidence="1">
    <location>
        <begin position="246"/>
        <end position="316"/>
    </location>
</feature>
<feature type="region of interest" description="Disordered" evidence="1">
    <location>
        <begin position="406"/>
        <end position="470"/>
    </location>
</feature>
<sequence length="516" mass="57495">MSSDDDANWDDQLAERFLEQYQRHECLWNPADGSFDDFCARTEALRKIVVQLNNRVTFEECLGLVKRIRKRYEELNDPRDVADRNRENSRWLGIVDTMLQRVVRNEKRRETASCNGRKCNSSSVRPLFRHSIGSSKCKEIPPAPIKLGNSKNPCKIPLGAKKLKKKKQPRDSIKCNKLEREKCSGGDGAATRERAGCGDKNCPGHWSPRWSSYNRESAEEPIGCPGYASHLSRLTRVQNLCQSSEAAAARPDATAAGLPTENFGRRRHPELMPAVPSPPKPRPGCGCRSAATSPTRPSRSRERPSTSTCPRTRPPSACPGCPCLLERPKEPEPCTRSTCPAFKRPCPSKVACPPTQQRPSTSCCPARPKSPPPPASFQCEDRPKVSAKFENGVLEAYSQFKVVFPSSDPGQGRAGKSSQRVQTDRLTSERACAVRSADLRRRSQRSKSRSKSCRRNARCGTEDNYEPPGECIRAMGETGRNRWKIWSFHSLQPTTAAARRTKRRSSSPRASTATSS</sequence>
<evidence type="ECO:0000259" key="2">
    <source>
        <dbReference type="PROSITE" id="PS51029"/>
    </source>
</evidence>
<comment type="caution">
    <text evidence="3">The sequence shown here is derived from an EMBL/GenBank/DDBJ whole genome shotgun (WGS) entry which is preliminary data.</text>
</comment>
<dbReference type="InterPro" id="IPR006578">
    <property type="entry name" value="MADF-dom"/>
</dbReference>
<name>A0ABD2WBN4_9HYME</name>
<evidence type="ECO:0000256" key="1">
    <source>
        <dbReference type="SAM" id="MobiDB-lite"/>
    </source>
</evidence>
<feature type="compositionally biased region" description="Low complexity" evidence="1">
    <location>
        <begin position="246"/>
        <end position="256"/>
    </location>
</feature>
<keyword evidence="4" id="KW-1185">Reference proteome</keyword>